<proteinExistence type="predicted"/>
<dbReference type="Proteomes" id="UP000184184">
    <property type="component" value="Unassembled WGS sequence"/>
</dbReference>
<dbReference type="STRING" id="1027249.SAMN05216179_2523"/>
<sequence>MKKQKRILFIIDPEDPILSFEHQLFIINRHMSKDAKIDVKLMENNTTFTTLLPETTRVLPAVTTRVTKVIKDIYQKQNWFFKVENPPIPAHIRKAYYTYPSIVELYWKKIKPDLFHPDTYYDSAISFSSGLTSHYLRDKINATQKIYYFPTRLFSKSYQSILKTLQKNDLIYISSQSMYNEMLTNKLFNVKYYADPFYKESLTKISKHNDDKLSRDQQLRILSMHGPTSQRHIEAFIHLCKRLKQKDTNFIWYFYGDLKGEQIVRLYMKKLNIERNIQFIREEMNILLYLAEMDIYVEWDQQSSIYFEAYLLNKPIINLKQVINHKEQTFMAELYSILKIADKLHFVNEFNFNTLKRKYLE</sequence>
<reference evidence="1 2" key="1">
    <citation type="submission" date="2016-11" db="EMBL/GenBank/DDBJ databases">
        <authorList>
            <person name="Jaros S."/>
            <person name="Januszkiewicz K."/>
            <person name="Wedrychowicz H."/>
        </authorList>
    </citation>
    <scope>NUCLEOTIDE SEQUENCE [LARGE SCALE GENOMIC DNA]</scope>
    <source>
        <strain evidence="1 2">CGMCC 1.10681</strain>
    </source>
</reference>
<dbReference type="EMBL" id="FRCZ01000005">
    <property type="protein sequence ID" value="SHN22191.1"/>
    <property type="molecule type" value="Genomic_DNA"/>
</dbReference>
<dbReference type="OrthoDB" id="9813638at2"/>
<dbReference type="Gene3D" id="3.40.50.2000">
    <property type="entry name" value="Glycogen Phosphorylase B"/>
    <property type="match status" value="2"/>
</dbReference>
<dbReference type="SUPFAM" id="SSF53756">
    <property type="entry name" value="UDP-Glycosyltransferase/glycogen phosphorylase"/>
    <property type="match status" value="1"/>
</dbReference>
<protein>
    <submittedName>
        <fullName evidence="1">Uncharacterized protein</fullName>
    </submittedName>
</protein>
<name>A0A1M7PX38_9BACI</name>
<dbReference type="AlphaFoldDB" id="A0A1M7PX38"/>
<evidence type="ECO:0000313" key="2">
    <source>
        <dbReference type="Proteomes" id="UP000184184"/>
    </source>
</evidence>
<dbReference type="RefSeq" id="WP_073202205.1">
    <property type="nucleotide sequence ID" value="NZ_FRCZ01000005.1"/>
</dbReference>
<keyword evidence="2" id="KW-1185">Reference proteome</keyword>
<evidence type="ECO:0000313" key="1">
    <source>
        <dbReference type="EMBL" id="SHN22191.1"/>
    </source>
</evidence>
<organism evidence="1 2">
    <name type="scientific">Gracilibacillus kekensis</name>
    <dbReference type="NCBI Taxonomy" id="1027249"/>
    <lineage>
        <taxon>Bacteria</taxon>
        <taxon>Bacillati</taxon>
        <taxon>Bacillota</taxon>
        <taxon>Bacilli</taxon>
        <taxon>Bacillales</taxon>
        <taxon>Bacillaceae</taxon>
        <taxon>Gracilibacillus</taxon>
    </lineage>
</organism>
<gene>
    <name evidence="1" type="ORF">SAMN05216179_2523</name>
</gene>
<accession>A0A1M7PX38</accession>